<sequence>MQAIHIPQLLRAVEQTETIEVQDHLPDLDTLMPVQGTIRVMHKGNYLDVSAKAEAIVTLTCDRCLQQYNHRLSIDVSEMIWLQEATSTAAEDLFDQDLSSTEGLIESLPPRGYFEPDRWLYEQLCLEIPPRKLCDPKCAGIELSDELPVPTVNVDHRWASLEALKKQMLN</sequence>
<dbReference type="Pfam" id="PF02620">
    <property type="entry name" value="YceD"/>
    <property type="match status" value="1"/>
</dbReference>
<organism evidence="1 2">
    <name type="scientific">Thermoleptolyngbya sichuanensis A183</name>
    <dbReference type="NCBI Taxonomy" id="2737172"/>
    <lineage>
        <taxon>Bacteria</taxon>
        <taxon>Bacillati</taxon>
        <taxon>Cyanobacteriota</taxon>
        <taxon>Cyanophyceae</taxon>
        <taxon>Oculatellales</taxon>
        <taxon>Oculatellaceae</taxon>
        <taxon>Thermoleptolyngbya</taxon>
        <taxon>Thermoleptolyngbya sichuanensis</taxon>
    </lineage>
</organism>
<reference evidence="1 2" key="1">
    <citation type="submission" date="2020-05" db="EMBL/GenBank/DDBJ databases">
        <title>Complete genome sequence of of a novel Thermoleptolyngbya strain isolated from hot springs of Ganzi, Sichuan China.</title>
        <authorList>
            <person name="Tang J."/>
            <person name="Daroch M."/>
            <person name="Li L."/>
            <person name="Waleron K."/>
            <person name="Waleron M."/>
            <person name="Waleron M."/>
        </authorList>
    </citation>
    <scope>NUCLEOTIDE SEQUENCE [LARGE SCALE GENOMIC DNA]</scope>
    <source>
        <strain evidence="1 2">PKUAC-SCTA183</strain>
    </source>
</reference>
<dbReference type="AlphaFoldDB" id="A0A6M8BKJ1"/>
<gene>
    <name evidence="1" type="ORF">HPC62_17955</name>
</gene>
<accession>A0A6M8BKJ1</accession>
<evidence type="ECO:0000313" key="1">
    <source>
        <dbReference type="EMBL" id="QKD85036.1"/>
    </source>
</evidence>
<evidence type="ECO:0000313" key="2">
    <source>
        <dbReference type="Proteomes" id="UP000505210"/>
    </source>
</evidence>
<dbReference type="InterPro" id="IPR003772">
    <property type="entry name" value="YceD"/>
</dbReference>
<proteinExistence type="predicted"/>
<dbReference type="Proteomes" id="UP000505210">
    <property type="component" value="Chromosome"/>
</dbReference>
<dbReference type="KEGG" id="theu:HPC62_17955"/>
<protein>
    <submittedName>
        <fullName evidence="1">DUF177 domain-containing protein</fullName>
    </submittedName>
</protein>
<dbReference type="EMBL" id="CP053661">
    <property type="protein sequence ID" value="QKD85036.1"/>
    <property type="molecule type" value="Genomic_DNA"/>
</dbReference>
<name>A0A6M8BKJ1_9CYAN</name>
<keyword evidence="2" id="KW-1185">Reference proteome</keyword>